<proteinExistence type="predicted"/>
<accession>A0ABM8CQE5</accession>
<reference evidence="1 2" key="1">
    <citation type="submission" date="2022-11" db="EMBL/GenBank/DDBJ databases">
        <title>Complete Genome Sequences of three Polynucleobacter sp. Subcluster PnecC Strains KF022, KF023, and KF032 Isolated from a Shallow Eutrophic Lake in Japan.</title>
        <authorList>
            <person name="Ogata Y."/>
            <person name="Watanabe K."/>
            <person name="Takemine S."/>
            <person name="Shindo C."/>
            <person name="Kurokawa R."/>
            <person name="Suda W."/>
        </authorList>
    </citation>
    <scope>NUCLEOTIDE SEQUENCE [LARGE SCALE GENOMIC DNA]</scope>
    <source>
        <strain evidence="1 2">KF032</strain>
    </source>
</reference>
<name>A0ABM8CQE5_9BURK</name>
<organism evidence="1 2">
    <name type="scientific">Polynucleobacter yangtzensis</name>
    <dbReference type="NCBI Taxonomy" id="1743159"/>
    <lineage>
        <taxon>Bacteria</taxon>
        <taxon>Pseudomonadati</taxon>
        <taxon>Pseudomonadota</taxon>
        <taxon>Betaproteobacteria</taxon>
        <taxon>Burkholderiales</taxon>
        <taxon>Burkholderiaceae</taxon>
        <taxon>Polynucleobacter</taxon>
    </lineage>
</organism>
<evidence type="ECO:0000313" key="1">
    <source>
        <dbReference type="EMBL" id="BDT79940.1"/>
    </source>
</evidence>
<dbReference type="Proteomes" id="UP001211204">
    <property type="component" value="Chromosome"/>
</dbReference>
<evidence type="ECO:0000313" key="2">
    <source>
        <dbReference type="Proteomes" id="UP001211204"/>
    </source>
</evidence>
<gene>
    <name evidence="1" type="ORF">PKF032_18280</name>
</gene>
<keyword evidence="2" id="KW-1185">Reference proteome</keyword>
<protein>
    <submittedName>
        <fullName evidence="1">Uncharacterized protein</fullName>
    </submittedName>
</protein>
<sequence length="53" mass="5882">MHTIGIENGVFQIIALGFELLHTNEVSLLLYGPWQKAFFDCGTDTVEVRGNDA</sequence>
<dbReference type="EMBL" id="AP026974">
    <property type="protein sequence ID" value="BDT79940.1"/>
    <property type="molecule type" value="Genomic_DNA"/>
</dbReference>